<keyword evidence="3" id="KW-1185">Reference proteome</keyword>
<gene>
    <name evidence="2" type="ORF">ECRASSUSDP1_LOCUS1366</name>
</gene>
<reference evidence="2" key="1">
    <citation type="submission" date="2023-07" db="EMBL/GenBank/DDBJ databases">
        <authorList>
            <consortium name="AG Swart"/>
            <person name="Singh M."/>
            <person name="Singh A."/>
            <person name="Seah K."/>
            <person name="Emmerich C."/>
        </authorList>
    </citation>
    <scope>NUCLEOTIDE SEQUENCE</scope>
    <source>
        <strain evidence="2">DP1</strain>
    </source>
</reference>
<evidence type="ECO:0000256" key="1">
    <source>
        <dbReference type="SAM" id="MobiDB-lite"/>
    </source>
</evidence>
<name>A0AAD1U4I5_EUPCR</name>
<organism evidence="2 3">
    <name type="scientific">Euplotes crassus</name>
    <dbReference type="NCBI Taxonomy" id="5936"/>
    <lineage>
        <taxon>Eukaryota</taxon>
        <taxon>Sar</taxon>
        <taxon>Alveolata</taxon>
        <taxon>Ciliophora</taxon>
        <taxon>Intramacronucleata</taxon>
        <taxon>Spirotrichea</taxon>
        <taxon>Hypotrichia</taxon>
        <taxon>Euplotida</taxon>
        <taxon>Euplotidae</taxon>
        <taxon>Moneuplotes</taxon>
    </lineage>
</organism>
<feature type="region of interest" description="Disordered" evidence="1">
    <location>
        <begin position="57"/>
        <end position="79"/>
    </location>
</feature>
<dbReference type="EMBL" id="CAMPGE010001288">
    <property type="protein sequence ID" value="CAI2360069.1"/>
    <property type="molecule type" value="Genomic_DNA"/>
</dbReference>
<comment type="caution">
    <text evidence="2">The sequence shown here is derived from an EMBL/GenBank/DDBJ whole genome shotgun (WGS) entry which is preliminary data.</text>
</comment>
<feature type="compositionally biased region" description="Basic and acidic residues" evidence="1">
    <location>
        <begin position="58"/>
        <end position="70"/>
    </location>
</feature>
<dbReference type="Proteomes" id="UP001295684">
    <property type="component" value="Unassembled WGS sequence"/>
</dbReference>
<sequence>MESSVSDHHERKSKVIEQETSILMKSKEDDYKRCKDVFYKFEEDELNIKLLRSYYPEGSEKSEVSERSEGSEESEESEETEFNFWLEDTENFDYIKELCPLKFFDIDKISLYSIKLKDKQIRNFIKYSFPDKLNAVWASFRPTEMINNSKYFKYIISLSSKDLKEVRLSNLCFSSSQFKKLITSFRHVKMLDVNLCRLSIPTPPDFSSSLKNSKIDNFEFSGSTDKYNIDCKNSLNDFKNLIEGLGTSPDFRKSLKEIFIGSWGADYEEAYEFFQQSKLSKAHLKICI</sequence>
<protein>
    <submittedName>
        <fullName evidence="2">Uncharacterized protein</fullName>
    </submittedName>
</protein>
<accession>A0AAD1U4I5</accession>
<dbReference type="Gene3D" id="3.80.10.10">
    <property type="entry name" value="Ribonuclease Inhibitor"/>
    <property type="match status" value="1"/>
</dbReference>
<evidence type="ECO:0000313" key="3">
    <source>
        <dbReference type="Proteomes" id="UP001295684"/>
    </source>
</evidence>
<evidence type="ECO:0000313" key="2">
    <source>
        <dbReference type="EMBL" id="CAI2360069.1"/>
    </source>
</evidence>
<proteinExistence type="predicted"/>
<dbReference type="InterPro" id="IPR032675">
    <property type="entry name" value="LRR_dom_sf"/>
</dbReference>
<dbReference type="AlphaFoldDB" id="A0AAD1U4I5"/>